<evidence type="ECO:0000256" key="7">
    <source>
        <dbReference type="SAM" id="Phobius"/>
    </source>
</evidence>
<gene>
    <name evidence="9" type="ORF">JHK62_01730</name>
</gene>
<feature type="transmembrane region" description="Helical" evidence="7">
    <location>
        <begin position="77"/>
        <end position="97"/>
    </location>
</feature>
<dbReference type="EMBL" id="JAENBO010000001">
    <property type="protein sequence ID" value="MBJ8325399.1"/>
    <property type="molecule type" value="Genomic_DNA"/>
</dbReference>
<protein>
    <submittedName>
        <fullName evidence="9">Sugar transferase</fullName>
    </submittedName>
</protein>
<evidence type="ECO:0000256" key="2">
    <source>
        <dbReference type="ARBA" id="ARBA00006464"/>
    </source>
</evidence>
<sequence>MYSSSSRKNIFYLLGDLISLVLSFFVAILLKSNLNINNALLPFIIIIISLTFIAFSNTYSVFDVESVFQTIKVSFKISMINSSFLIMFLFFIIYYNQRIISKNVIEFIVIQFIILFTLVFINRRVINNVKRFSDLDRKNIIFFSNSKDDVINRNVFSQYGYQIIACLTNGEQSLQEIPLLRNFDELRDFLADNEVNEILVSYAAREEFFSIQNKLYEIGIPVSICLTDPTQDNFSSLILNKSGSLITLTHSLNYSDFINLFLKRVFDIIFSIIGLILTFIVALFIYPIIQKQSKGPLLFKQVRIGANGKKFQMYKFRSMYLDAESKKKELMQKNELNTDLMFKIDEDPRIFPFGKIIRSWSIDELPQFINVLKGDMSIVGTRPPTLEEYKKYKLHHFKRLVMKPGITGMWQVSGRSNIKNFEKVVELDAFYIRNWSLKLDLKIILKTFKVVLNRSGSK</sequence>
<evidence type="ECO:0000256" key="5">
    <source>
        <dbReference type="ARBA" id="ARBA00022989"/>
    </source>
</evidence>
<comment type="subcellular location">
    <subcellularLocation>
        <location evidence="1">Membrane</location>
        <topology evidence="1">Multi-pass membrane protein</topology>
    </subcellularLocation>
</comment>
<dbReference type="Proteomes" id="UP000653045">
    <property type="component" value="Unassembled WGS sequence"/>
</dbReference>
<keyword evidence="5 7" id="KW-1133">Transmembrane helix</keyword>
<comment type="caution">
    <text evidence="9">The sequence shown here is derived from an EMBL/GenBank/DDBJ whole genome shotgun (WGS) entry which is preliminary data.</text>
</comment>
<dbReference type="PANTHER" id="PTHR30576">
    <property type="entry name" value="COLANIC BIOSYNTHESIS UDP-GLUCOSE LIPID CARRIER TRANSFERASE"/>
    <property type="match status" value="1"/>
</dbReference>
<evidence type="ECO:0000256" key="3">
    <source>
        <dbReference type="ARBA" id="ARBA00022679"/>
    </source>
</evidence>
<keyword evidence="3 9" id="KW-0808">Transferase</keyword>
<dbReference type="NCBIfam" id="TIGR03025">
    <property type="entry name" value="EPS_sugtrans"/>
    <property type="match status" value="1"/>
</dbReference>
<dbReference type="RefSeq" id="WP_199574955.1">
    <property type="nucleotide sequence ID" value="NZ_JAENBO010000001.1"/>
</dbReference>
<proteinExistence type="inferred from homology"/>
<dbReference type="InterPro" id="IPR017475">
    <property type="entry name" value="EPS_sugar_tfrase"/>
</dbReference>
<dbReference type="PANTHER" id="PTHR30576:SF10">
    <property type="entry name" value="SLL5057 PROTEIN"/>
    <property type="match status" value="1"/>
</dbReference>
<dbReference type="GO" id="GO:0016740">
    <property type="term" value="F:transferase activity"/>
    <property type="evidence" value="ECO:0007669"/>
    <property type="project" value="UniProtKB-KW"/>
</dbReference>
<feature type="transmembrane region" description="Helical" evidence="7">
    <location>
        <begin position="36"/>
        <end position="56"/>
    </location>
</feature>
<keyword evidence="10" id="KW-1185">Reference proteome</keyword>
<feature type="transmembrane region" description="Helical" evidence="7">
    <location>
        <begin position="268"/>
        <end position="289"/>
    </location>
</feature>
<evidence type="ECO:0000259" key="8">
    <source>
        <dbReference type="Pfam" id="PF02397"/>
    </source>
</evidence>
<evidence type="ECO:0000256" key="4">
    <source>
        <dbReference type="ARBA" id="ARBA00022692"/>
    </source>
</evidence>
<dbReference type="InterPro" id="IPR003362">
    <property type="entry name" value="Bact_transf"/>
</dbReference>
<comment type="similarity">
    <text evidence="2">Belongs to the bacterial sugar transferase family.</text>
</comment>
<keyword evidence="4 7" id="KW-0812">Transmembrane</keyword>
<dbReference type="Pfam" id="PF02397">
    <property type="entry name" value="Bac_transf"/>
    <property type="match status" value="1"/>
</dbReference>
<accession>A0ABS0ZHB6</accession>
<name>A0ABS0ZHB6_9STRE</name>
<feature type="domain" description="Bacterial sugar transferase" evidence="8">
    <location>
        <begin position="263"/>
        <end position="452"/>
    </location>
</feature>
<keyword evidence="6 7" id="KW-0472">Membrane</keyword>
<evidence type="ECO:0000256" key="6">
    <source>
        <dbReference type="ARBA" id="ARBA00023136"/>
    </source>
</evidence>
<feature type="transmembrane region" description="Helical" evidence="7">
    <location>
        <begin position="12"/>
        <end position="30"/>
    </location>
</feature>
<evidence type="ECO:0000256" key="1">
    <source>
        <dbReference type="ARBA" id="ARBA00004141"/>
    </source>
</evidence>
<reference evidence="9 10" key="1">
    <citation type="journal article" date="2021" name="Int. J. Syst. Evol. Microbiol.">
        <title>Streptococcus vicugnae sp. nov., isolated from faeces of alpacas (Vicugna pacos) and cattle (Bos taurus), Streptococcus zalophi sp. nov., and Streptococcus pacificus sp. nov., isolated from respiratory tract of California sea lions (Zalophus californianus).</title>
        <authorList>
            <person name="Volokhov D.V."/>
            <person name="Zagorodnyaya T.A."/>
            <person name="Shen Z."/>
            <person name="Blom J."/>
            <person name="Furtak V.A."/>
            <person name="Eisenberg T."/>
            <person name="Fan P."/>
            <person name="Jeong K.C."/>
            <person name="Gao Y."/>
            <person name="Zhang S."/>
            <person name="Amselle M."/>
        </authorList>
    </citation>
    <scope>NUCLEOTIDE SEQUENCE [LARGE SCALE GENOMIC DNA]</scope>
    <source>
        <strain evidence="9 10">CSL7591</strain>
    </source>
</reference>
<feature type="transmembrane region" description="Helical" evidence="7">
    <location>
        <begin position="103"/>
        <end position="121"/>
    </location>
</feature>
<evidence type="ECO:0000313" key="10">
    <source>
        <dbReference type="Proteomes" id="UP000653045"/>
    </source>
</evidence>
<evidence type="ECO:0000313" key="9">
    <source>
        <dbReference type="EMBL" id="MBJ8325399.1"/>
    </source>
</evidence>
<organism evidence="9 10">
    <name type="scientific">Streptococcus pacificus</name>
    <dbReference type="NCBI Taxonomy" id="2740577"/>
    <lineage>
        <taxon>Bacteria</taxon>
        <taxon>Bacillati</taxon>
        <taxon>Bacillota</taxon>
        <taxon>Bacilli</taxon>
        <taxon>Lactobacillales</taxon>
        <taxon>Streptococcaceae</taxon>
        <taxon>Streptococcus</taxon>
    </lineage>
</organism>